<evidence type="ECO:0000313" key="2">
    <source>
        <dbReference type="Proteomes" id="UP000682782"/>
    </source>
</evidence>
<accession>A0AC61MY01</accession>
<evidence type="ECO:0000313" key="1">
    <source>
        <dbReference type="EMBL" id="QUC67914.1"/>
    </source>
</evidence>
<proteinExistence type="predicted"/>
<organism evidence="1 2">
    <name type="scientific">Aristaeella hokkaidonensis</name>
    <dbReference type="NCBI Taxonomy" id="3046382"/>
    <lineage>
        <taxon>Bacteria</taxon>
        <taxon>Bacillati</taxon>
        <taxon>Bacillota</taxon>
        <taxon>Clostridia</taxon>
        <taxon>Eubacteriales</taxon>
        <taxon>Aristaeellaceae</taxon>
        <taxon>Aristaeella</taxon>
    </lineage>
</organism>
<name>A0AC61MY01_9FIRM</name>
<dbReference type="Proteomes" id="UP000682782">
    <property type="component" value="Chromosome"/>
</dbReference>
<dbReference type="EMBL" id="CP068393">
    <property type="protein sequence ID" value="QUC67914.1"/>
    <property type="molecule type" value="Genomic_DNA"/>
</dbReference>
<reference evidence="1" key="1">
    <citation type="submission" date="2021-01" db="EMBL/GenBank/DDBJ databases">
        <title>Complete genome sequence of Clostridiales bacterium R-7.</title>
        <authorList>
            <person name="Mahoney-Kurpe S.C."/>
            <person name="Palevich N."/>
            <person name="Koike S."/>
            <person name="Moon C.D."/>
            <person name="Attwood G.T."/>
        </authorList>
    </citation>
    <scope>NUCLEOTIDE SEQUENCE</scope>
    <source>
        <strain evidence="1">R-7</strain>
    </source>
</reference>
<protein>
    <submittedName>
        <fullName evidence="1">YlbF family regulator</fullName>
    </submittedName>
</protein>
<gene>
    <name evidence="1" type="ORF">JYE49_04230</name>
</gene>
<sequence length="135" mass="15172">MREVMMKAQELAEAILNSETYQKMKQQEGAVRHDPDAAAALGDMIEKRQRVEAILSAADMNANELAEASREMEEAEKRMNENEMIRTLKQYRNDFQTMMDNVNKILRLVITGEVEEENSGSTGCSGNCSCCSGCR</sequence>
<keyword evidence="2" id="KW-1185">Reference proteome</keyword>